<name>A0AAV8UYH9_9RHOD</name>
<evidence type="ECO:0000256" key="1">
    <source>
        <dbReference type="SAM" id="MobiDB-lite"/>
    </source>
</evidence>
<comment type="caution">
    <text evidence="2">The sequence shown here is derived from an EMBL/GenBank/DDBJ whole genome shotgun (WGS) entry which is preliminary data.</text>
</comment>
<keyword evidence="3" id="KW-1185">Reference proteome</keyword>
<evidence type="ECO:0008006" key="4">
    <source>
        <dbReference type="Google" id="ProtNLM"/>
    </source>
</evidence>
<dbReference type="Gene3D" id="1.25.40.10">
    <property type="entry name" value="Tetratricopeptide repeat domain"/>
    <property type="match status" value="1"/>
</dbReference>
<evidence type="ECO:0000313" key="3">
    <source>
        <dbReference type="Proteomes" id="UP001157974"/>
    </source>
</evidence>
<reference evidence="2 3" key="1">
    <citation type="journal article" date="2023" name="Nat. Commun.">
        <title>Origin of minicircular mitochondrial genomes in red algae.</title>
        <authorList>
            <person name="Lee Y."/>
            <person name="Cho C.H."/>
            <person name="Lee Y.M."/>
            <person name="Park S.I."/>
            <person name="Yang J.H."/>
            <person name="West J.A."/>
            <person name="Bhattacharya D."/>
            <person name="Yoon H.S."/>
        </authorList>
    </citation>
    <scope>NUCLEOTIDE SEQUENCE [LARGE SCALE GENOMIC DNA]</scope>
    <source>
        <strain evidence="2 3">CCMP1338</strain>
        <tissue evidence="2">Whole cell</tissue>
    </source>
</reference>
<proteinExistence type="predicted"/>
<feature type="region of interest" description="Disordered" evidence="1">
    <location>
        <begin position="162"/>
        <end position="181"/>
    </location>
</feature>
<dbReference type="AlphaFoldDB" id="A0AAV8UYH9"/>
<dbReference type="EMBL" id="JAMWBK010000002">
    <property type="protein sequence ID" value="KAJ8907669.1"/>
    <property type="molecule type" value="Genomic_DNA"/>
</dbReference>
<dbReference type="Proteomes" id="UP001157974">
    <property type="component" value="Unassembled WGS sequence"/>
</dbReference>
<protein>
    <recommendedName>
        <fullName evidence="4">Pentatricopeptide repeat-containing protein</fullName>
    </recommendedName>
</protein>
<accession>A0AAV8UYH9</accession>
<gene>
    <name evidence="2" type="ORF">NDN08_007777</name>
</gene>
<sequence length="181" mass="20392">MPNVIKALQDIRVHGFIPNANLSNKILSGVKPETNFCHVESYLSATAAWRIDWNSRTAGVLMTLFLERGMLYDAELVFEESLRRRILPETTQLESLALLYAREANFEGCLRVLRNAVAVGGVINSSVRAQLMDCIQRTNQNMDNEQGALEYKHSCRTTISSTSKRFKDKYSQPPGRGTSHN</sequence>
<dbReference type="InterPro" id="IPR011990">
    <property type="entry name" value="TPR-like_helical_dom_sf"/>
</dbReference>
<organism evidence="2 3">
    <name type="scientific">Rhodosorus marinus</name>
    <dbReference type="NCBI Taxonomy" id="101924"/>
    <lineage>
        <taxon>Eukaryota</taxon>
        <taxon>Rhodophyta</taxon>
        <taxon>Stylonematophyceae</taxon>
        <taxon>Stylonematales</taxon>
        <taxon>Stylonemataceae</taxon>
        <taxon>Rhodosorus</taxon>
    </lineage>
</organism>
<evidence type="ECO:0000313" key="2">
    <source>
        <dbReference type="EMBL" id="KAJ8907669.1"/>
    </source>
</evidence>